<dbReference type="Pfam" id="PF04055">
    <property type="entry name" value="Radical_SAM"/>
    <property type="match status" value="1"/>
</dbReference>
<evidence type="ECO:0000259" key="4">
    <source>
        <dbReference type="PROSITE" id="PS51918"/>
    </source>
</evidence>
<dbReference type="SFLD" id="SFLDG01065">
    <property type="entry name" value="anaerobic_coproporphyrinogen-I"/>
    <property type="match status" value="1"/>
</dbReference>
<dbReference type="InterPro" id="IPR004559">
    <property type="entry name" value="HemW-like"/>
</dbReference>
<dbReference type="InterPro" id="IPR007197">
    <property type="entry name" value="rSAM"/>
</dbReference>
<dbReference type="HOGENOM" id="CLU_027579_2_2_14"/>
<proteinExistence type="inferred from homology"/>
<dbReference type="GO" id="GO:0004109">
    <property type="term" value="F:coproporphyrinogen oxidase activity"/>
    <property type="evidence" value="ECO:0007669"/>
    <property type="project" value="InterPro"/>
</dbReference>
<organism evidence="5 6">
    <name type="scientific">Ureaplasma diversum</name>
    <dbReference type="NCBI Taxonomy" id="42094"/>
    <lineage>
        <taxon>Bacteria</taxon>
        <taxon>Bacillati</taxon>
        <taxon>Mycoplasmatota</taxon>
        <taxon>Mycoplasmoidales</taxon>
        <taxon>Mycoplasmoidaceae</taxon>
        <taxon>Ureaplasma</taxon>
    </lineage>
</organism>
<keyword evidence="3" id="KW-0479">Metal-binding</keyword>
<comment type="subcellular location">
    <subcellularLocation>
        <location evidence="3">Cytoplasm</location>
    </subcellularLocation>
</comment>
<dbReference type="InterPro" id="IPR034505">
    <property type="entry name" value="Coproporphyrinogen-III_oxidase"/>
</dbReference>
<dbReference type="STRING" id="42094.JM47_02935"/>
<evidence type="ECO:0000256" key="2">
    <source>
        <dbReference type="ARBA" id="ARBA00017228"/>
    </source>
</evidence>
<dbReference type="GO" id="GO:0046872">
    <property type="term" value="F:metal ion binding"/>
    <property type="evidence" value="ECO:0007669"/>
    <property type="project" value="UniProtKB-UniRule"/>
</dbReference>
<dbReference type="EMBL" id="CP009770">
    <property type="protein sequence ID" value="AJQ45698.1"/>
    <property type="molecule type" value="Genomic_DNA"/>
</dbReference>
<dbReference type="KEGG" id="ude:JM47_02935"/>
<evidence type="ECO:0000313" key="6">
    <source>
        <dbReference type="Proteomes" id="UP000032261"/>
    </source>
</evidence>
<gene>
    <name evidence="5" type="ORF">JM47_02935</name>
</gene>
<dbReference type="Gene3D" id="3.80.30.20">
    <property type="entry name" value="tm_1862 like domain"/>
    <property type="match status" value="1"/>
</dbReference>
<accession>A0A0C5RLX5</accession>
<keyword evidence="3" id="KW-0349">Heme</keyword>
<dbReference type="InterPro" id="IPR006638">
    <property type="entry name" value="Elp3/MiaA/NifB-like_rSAM"/>
</dbReference>
<dbReference type="InterPro" id="IPR058240">
    <property type="entry name" value="rSAM_sf"/>
</dbReference>
<evidence type="ECO:0000256" key="1">
    <source>
        <dbReference type="ARBA" id="ARBA00006100"/>
    </source>
</evidence>
<keyword evidence="3" id="KW-0143">Chaperone</keyword>
<comment type="similarity">
    <text evidence="1">Belongs to the anaerobic coproporphyrinogen-III oxidase family. HemW subfamily.</text>
</comment>
<dbReference type="SMART" id="SM00729">
    <property type="entry name" value="Elp3"/>
    <property type="match status" value="1"/>
</dbReference>
<dbReference type="SUPFAM" id="SSF102114">
    <property type="entry name" value="Radical SAM enzymes"/>
    <property type="match status" value="1"/>
</dbReference>
<dbReference type="Proteomes" id="UP000032261">
    <property type="component" value="Chromosome"/>
</dbReference>
<keyword evidence="3" id="KW-0963">Cytoplasm</keyword>
<dbReference type="GO" id="GO:0051539">
    <property type="term" value="F:4 iron, 4 sulfur cluster binding"/>
    <property type="evidence" value="ECO:0007669"/>
    <property type="project" value="UniProtKB-UniRule"/>
</dbReference>
<name>A0A0C5RLX5_9BACT</name>
<dbReference type="GO" id="GO:0006779">
    <property type="term" value="P:porphyrin-containing compound biosynthetic process"/>
    <property type="evidence" value="ECO:0007669"/>
    <property type="project" value="InterPro"/>
</dbReference>
<dbReference type="CDD" id="cd01335">
    <property type="entry name" value="Radical_SAM"/>
    <property type="match status" value="1"/>
</dbReference>
<keyword evidence="3" id="KW-0004">4Fe-4S</keyword>
<keyword evidence="3" id="KW-0411">Iron-sulfur</keyword>
<evidence type="ECO:0000256" key="3">
    <source>
        <dbReference type="RuleBase" id="RU364116"/>
    </source>
</evidence>
<keyword evidence="3" id="KW-0408">Iron</keyword>
<protein>
    <recommendedName>
        <fullName evidence="2 3">Heme chaperone HemW</fullName>
    </recommendedName>
</protein>
<dbReference type="SFLD" id="SFLDS00029">
    <property type="entry name" value="Radical_SAM"/>
    <property type="match status" value="1"/>
</dbReference>
<dbReference type="NCBIfam" id="NF004567">
    <property type="entry name" value="PRK05904.1"/>
    <property type="match status" value="1"/>
</dbReference>
<dbReference type="PANTHER" id="PTHR13932">
    <property type="entry name" value="COPROPORPHYRINIGEN III OXIDASE"/>
    <property type="match status" value="1"/>
</dbReference>
<dbReference type="PROSITE" id="PS51918">
    <property type="entry name" value="RADICAL_SAM"/>
    <property type="match status" value="1"/>
</dbReference>
<dbReference type="GO" id="GO:0005737">
    <property type="term" value="C:cytoplasm"/>
    <property type="evidence" value="ECO:0007669"/>
    <property type="project" value="UniProtKB-SubCell"/>
</dbReference>
<evidence type="ECO:0000313" key="5">
    <source>
        <dbReference type="EMBL" id="AJQ45698.1"/>
    </source>
</evidence>
<dbReference type="InterPro" id="IPR023404">
    <property type="entry name" value="rSAM_horseshoe"/>
</dbReference>
<sequence length="354" mass="41434">MIFSTNTKHLYVHVPFCNHICTYCDFKRILKNEHTQPLVDGYFNDLEKWTKKFKFKQFDTIFLGGGTPNCLTDAELEKLLSLISVYANDDCEFSIECNPDLINQNQIDLFKKYKVNRISLGVQSTNNQILKQINRIHTIEDVAAAVDLLHQNDIYNVSCDFIYALHHLTLDDVEDVFKFILKYQIPHVSFYALEIKSGSLMKKLGLILDEEQEADQMEYIIKRFSEINYLRYEVANWTIDPNYCCKHNMAYWLSNDWIGIGYGAHGFENKIQYYFDKPLQDPKLITNQLTDYEVNQQILMMGLRLVNGLDLNIDKFNNAYKMFKDKLKAVSITKNNHLVVDDINLLHNSILDLF</sequence>
<dbReference type="SFLD" id="SFLDG01082">
    <property type="entry name" value="B12-binding_domain_containing"/>
    <property type="match status" value="1"/>
</dbReference>
<dbReference type="AlphaFoldDB" id="A0A0C5RLX5"/>
<dbReference type="PATRIC" id="fig|42094.4.peg.585"/>
<dbReference type="NCBIfam" id="TIGR00539">
    <property type="entry name" value="hemN_rel"/>
    <property type="match status" value="1"/>
</dbReference>
<keyword evidence="3" id="KW-0949">S-adenosyl-L-methionine</keyword>
<comment type="function">
    <text evidence="3">Probably acts as a heme chaperone, transferring heme to an unknown acceptor. Binds one molecule of heme per monomer, possibly covalently. Binds 1 [4Fe-4S] cluster. The cluster is coordinated with 3 cysteines and an exchangeable S-adenosyl-L-methionine.</text>
</comment>
<dbReference type="SFLD" id="SFLDF00562">
    <property type="entry name" value="HemN-like__clustered_with_heat"/>
    <property type="match status" value="1"/>
</dbReference>
<dbReference type="PANTHER" id="PTHR13932:SF5">
    <property type="entry name" value="RADICAL S-ADENOSYL METHIONINE DOMAIN-CONTAINING PROTEIN 1, MITOCHONDRIAL"/>
    <property type="match status" value="1"/>
</dbReference>
<reference evidence="5 6" key="1">
    <citation type="journal article" date="2015" name="Genome Announc.">
        <title>Genome Sequence of Ureaplasma diversum Strain ATCC 49782.</title>
        <authorList>
            <person name="Marques L.M."/>
            <person name="Guimaraes A.M."/>
            <person name="Martins H.B."/>
            <person name="Rezende I.S."/>
            <person name="Barbosa M.S."/>
            <person name="Campos G.B."/>
            <person name="do Nascimento N.C."/>
            <person name="Dos Santos A.P."/>
            <person name="Amorim A.T."/>
            <person name="Santos V.M."/>
            <person name="Messick J.B."/>
            <person name="Timenetsky J."/>
        </authorList>
    </citation>
    <scope>NUCLEOTIDE SEQUENCE [LARGE SCALE GENOMIC DNA]</scope>
    <source>
        <strain evidence="5 6">ATCC 49782</strain>
    </source>
</reference>
<feature type="domain" description="Radical SAM core" evidence="4">
    <location>
        <begin position="2"/>
        <end position="230"/>
    </location>
</feature>